<evidence type="ECO:0000256" key="4">
    <source>
        <dbReference type="ARBA" id="ARBA00023015"/>
    </source>
</evidence>
<dbReference type="GO" id="GO:0000981">
    <property type="term" value="F:DNA-binding transcription factor activity, RNA polymerase II-specific"/>
    <property type="evidence" value="ECO:0007669"/>
    <property type="project" value="TreeGrafter"/>
</dbReference>
<accession>A0A428RRD7</accession>
<evidence type="ECO:0000259" key="8">
    <source>
        <dbReference type="SMART" id="SM00906"/>
    </source>
</evidence>
<organism evidence="9 10">
    <name type="scientific">Fusarium ambrosium</name>
    <dbReference type="NCBI Taxonomy" id="131363"/>
    <lineage>
        <taxon>Eukaryota</taxon>
        <taxon>Fungi</taxon>
        <taxon>Dikarya</taxon>
        <taxon>Ascomycota</taxon>
        <taxon>Pezizomycotina</taxon>
        <taxon>Sordariomycetes</taxon>
        <taxon>Hypocreomycetidae</taxon>
        <taxon>Hypocreales</taxon>
        <taxon>Nectriaceae</taxon>
        <taxon>Fusarium</taxon>
        <taxon>Fusarium solani species complex</taxon>
    </lineage>
</organism>
<dbReference type="GO" id="GO:0006351">
    <property type="term" value="P:DNA-templated transcription"/>
    <property type="evidence" value="ECO:0007669"/>
    <property type="project" value="InterPro"/>
</dbReference>
<dbReference type="GO" id="GO:0043565">
    <property type="term" value="F:sequence-specific DNA binding"/>
    <property type="evidence" value="ECO:0007669"/>
    <property type="project" value="TreeGrafter"/>
</dbReference>
<comment type="subcellular location">
    <subcellularLocation>
        <location evidence="1">Nucleus</location>
    </subcellularLocation>
</comment>
<dbReference type="GO" id="GO:0045944">
    <property type="term" value="P:positive regulation of transcription by RNA polymerase II"/>
    <property type="evidence" value="ECO:0007669"/>
    <property type="project" value="TreeGrafter"/>
</dbReference>
<comment type="caution">
    <text evidence="9">The sequence shown here is derived from an EMBL/GenBank/DDBJ whole genome shotgun (WGS) entry which is preliminary data.</text>
</comment>
<evidence type="ECO:0000256" key="6">
    <source>
        <dbReference type="ARBA" id="ARBA00023163"/>
    </source>
</evidence>
<evidence type="ECO:0000256" key="7">
    <source>
        <dbReference type="ARBA" id="ARBA00023242"/>
    </source>
</evidence>
<dbReference type="InterPro" id="IPR052202">
    <property type="entry name" value="Yeast_MetPath_Reg"/>
</dbReference>
<dbReference type="SMART" id="SM00906">
    <property type="entry name" value="Fungal_trans"/>
    <property type="match status" value="1"/>
</dbReference>
<evidence type="ECO:0000256" key="5">
    <source>
        <dbReference type="ARBA" id="ARBA00023125"/>
    </source>
</evidence>
<dbReference type="GO" id="GO:0005634">
    <property type="term" value="C:nucleus"/>
    <property type="evidence" value="ECO:0007669"/>
    <property type="project" value="UniProtKB-SubCell"/>
</dbReference>
<keyword evidence="5" id="KW-0238">DNA-binding</keyword>
<evidence type="ECO:0000256" key="2">
    <source>
        <dbReference type="ARBA" id="ARBA00022723"/>
    </source>
</evidence>
<dbReference type="EMBL" id="NIZV01000854">
    <property type="protein sequence ID" value="RSL80041.1"/>
    <property type="molecule type" value="Genomic_DNA"/>
</dbReference>
<reference evidence="9 10" key="1">
    <citation type="submission" date="2017-06" db="EMBL/GenBank/DDBJ databases">
        <title>Cmopartive genomic analysis of Ambrosia Fusariam Clade fungi.</title>
        <authorList>
            <person name="Stajich J.E."/>
            <person name="Carrillo J."/>
            <person name="Kijimoto T."/>
            <person name="Eskalen A."/>
            <person name="O'Donnell K."/>
            <person name="Kasson M."/>
        </authorList>
    </citation>
    <scope>NUCLEOTIDE SEQUENCE [LARGE SCALE GENOMIC DNA]</scope>
    <source>
        <strain evidence="9 10">NRRL 20438</strain>
    </source>
</reference>
<dbReference type="Proteomes" id="UP000288429">
    <property type="component" value="Unassembled WGS sequence"/>
</dbReference>
<dbReference type="PANTHER" id="PTHR47782:SF12">
    <property type="entry name" value="ZN(II)2CYS6 TRANSCRIPTION FACTOR (EUROFUNG)"/>
    <property type="match status" value="1"/>
</dbReference>
<dbReference type="Pfam" id="PF04082">
    <property type="entry name" value="Fungal_trans"/>
    <property type="match status" value="1"/>
</dbReference>
<dbReference type="InterPro" id="IPR007219">
    <property type="entry name" value="XnlR_reg_dom"/>
</dbReference>
<keyword evidence="10" id="KW-1185">Reference proteome</keyword>
<feature type="domain" description="Xylanolytic transcriptional activator regulatory" evidence="8">
    <location>
        <begin position="76"/>
        <end position="144"/>
    </location>
</feature>
<keyword evidence="2" id="KW-0479">Metal-binding</keyword>
<name>A0A428RRD7_9HYPO</name>
<dbReference type="PANTHER" id="PTHR47782">
    <property type="entry name" value="ZN(II)2CYS6 TRANSCRIPTION FACTOR (EUROFUNG)-RELATED"/>
    <property type="match status" value="1"/>
</dbReference>
<sequence length="360" mass="40710">MPGDVTWSKWHIFNIGSLLLQAKLDGSTRQQHHNLMLQAQADRTILTDHSYKPLVRLQAMLRHAIHAMHGESTPRLGHIIGVAIRFAVMKGFHRLVQDGTAETAMAITAWWCIYMLDKVAAVTLSIPPYPPEEWITTPAYVDRLEPRYVMPWSSDVPGATTGSTYNFNLSYYAHMCRIRQIHSKILSATQTMAPEARAEFIKDTRATIDQWSHDGQMYGYGSLGLPHIAVITRVILYRLDPADIDSPYIDEKLQACCDFVGTFRALQKKRQIPKHWGDMLFIFQVGVTMIYIVYRRAVPIPKNVDRAIRDLASSLAIFADRSEKADVYRDCLDVLANGISRSCTPGTIDEESRSEISGMV</sequence>
<dbReference type="AlphaFoldDB" id="A0A428RRD7"/>
<keyword evidence="3" id="KW-0862">Zinc</keyword>
<proteinExistence type="predicted"/>
<evidence type="ECO:0000313" key="9">
    <source>
        <dbReference type="EMBL" id="RSL80041.1"/>
    </source>
</evidence>
<evidence type="ECO:0000313" key="10">
    <source>
        <dbReference type="Proteomes" id="UP000288429"/>
    </source>
</evidence>
<keyword evidence="7" id="KW-0539">Nucleus</keyword>
<dbReference type="CDD" id="cd12148">
    <property type="entry name" value="fungal_TF_MHR"/>
    <property type="match status" value="1"/>
</dbReference>
<evidence type="ECO:0000256" key="1">
    <source>
        <dbReference type="ARBA" id="ARBA00004123"/>
    </source>
</evidence>
<protein>
    <recommendedName>
        <fullName evidence="8">Xylanolytic transcriptional activator regulatory domain-containing protein</fullName>
    </recommendedName>
</protein>
<gene>
    <name evidence="9" type="ORF">CDV31_017157</name>
</gene>
<keyword evidence="6" id="KW-0804">Transcription</keyword>
<keyword evidence="4" id="KW-0805">Transcription regulation</keyword>
<dbReference type="GO" id="GO:0008270">
    <property type="term" value="F:zinc ion binding"/>
    <property type="evidence" value="ECO:0007669"/>
    <property type="project" value="InterPro"/>
</dbReference>
<evidence type="ECO:0000256" key="3">
    <source>
        <dbReference type="ARBA" id="ARBA00022833"/>
    </source>
</evidence>